<feature type="binding site" evidence="10">
    <location>
        <position position="174"/>
    </location>
    <ligand>
        <name>[4Fe-4S] cluster</name>
        <dbReference type="ChEBI" id="CHEBI:49883"/>
        <label>3</label>
    </ligand>
</feature>
<dbReference type="Gene3D" id="3.30.70.20">
    <property type="match status" value="2"/>
</dbReference>
<dbReference type="PROSITE" id="PS51379">
    <property type="entry name" value="4FE4S_FER_2"/>
    <property type="match status" value="3"/>
</dbReference>
<evidence type="ECO:0000256" key="8">
    <source>
        <dbReference type="ARBA" id="ARBA00023014"/>
    </source>
</evidence>
<keyword evidence="10" id="KW-1003">Cell membrane</keyword>
<evidence type="ECO:0000256" key="10">
    <source>
        <dbReference type="HAMAP-Rule" id="MF_00463"/>
    </source>
</evidence>
<protein>
    <recommendedName>
        <fullName evidence="10">Ion-translocating oxidoreductase complex subunit B</fullName>
        <ecNumber evidence="10">7.-.-.-</ecNumber>
    </recommendedName>
    <alternativeName>
        <fullName evidence="10">Rnf electron transport complex subunit B</fullName>
    </alternativeName>
</protein>
<feature type="binding site" evidence="10">
    <location>
        <position position="50"/>
    </location>
    <ligand>
        <name>[4Fe-4S] cluster</name>
        <dbReference type="ChEBI" id="CHEBI:49883"/>
        <label>1</label>
    </ligand>
</feature>
<dbReference type="PROSITE" id="PS00198">
    <property type="entry name" value="4FE4S_FER_1"/>
    <property type="match status" value="1"/>
</dbReference>
<dbReference type="GO" id="GO:0005886">
    <property type="term" value="C:plasma membrane"/>
    <property type="evidence" value="ECO:0007669"/>
    <property type="project" value="UniProtKB-SubCell"/>
</dbReference>
<feature type="region of interest" description="Hydrophobic" evidence="10">
    <location>
        <begin position="1"/>
        <end position="24"/>
    </location>
</feature>
<keyword evidence="5 10" id="KW-1278">Translocase</keyword>
<feature type="binding site" evidence="10">
    <location>
        <position position="171"/>
    </location>
    <ligand>
        <name>[4Fe-4S] cluster</name>
        <dbReference type="ChEBI" id="CHEBI:49883"/>
        <label>3</label>
    </ligand>
</feature>
<dbReference type="InterPro" id="IPR007202">
    <property type="entry name" value="4Fe-4S_dom"/>
</dbReference>
<feature type="domain" description="4Fe-4S" evidence="12">
    <location>
        <begin position="30"/>
        <end position="89"/>
    </location>
</feature>
<comment type="similarity">
    <text evidence="10">Belongs to the 4Fe4S bacterial-type ferredoxin family. RnfB subfamily.</text>
</comment>
<dbReference type="Pfam" id="PF00037">
    <property type="entry name" value="Fer4"/>
    <property type="match status" value="1"/>
</dbReference>
<evidence type="ECO:0000256" key="9">
    <source>
        <dbReference type="ARBA" id="ARBA00023136"/>
    </source>
</evidence>
<evidence type="ECO:0000259" key="12">
    <source>
        <dbReference type="PROSITE" id="PS51656"/>
    </source>
</evidence>
<comment type="cofactor">
    <cofactor evidence="10">
        <name>[4Fe-4S] cluster</name>
        <dbReference type="ChEBI" id="CHEBI:49883"/>
    </cofactor>
    <text evidence="10">Binds 3 [4Fe-4S] clusters.</text>
</comment>
<evidence type="ECO:0000256" key="7">
    <source>
        <dbReference type="ARBA" id="ARBA00023004"/>
    </source>
</evidence>
<name>A0A7C0ZH59_UNCW3</name>
<accession>A0A7C0ZH59</accession>
<dbReference type="Proteomes" id="UP000885847">
    <property type="component" value="Unassembled WGS sequence"/>
</dbReference>
<evidence type="ECO:0000313" key="13">
    <source>
        <dbReference type="EMBL" id="HDI82783.1"/>
    </source>
</evidence>
<dbReference type="HAMAP" id="MF_00463">
    <property type="entry name" value="RsxB_RnfB"/>
    <property type="match status" value="1"/>
</dbReference>
<evidence type="ECO:0000256" key="6">
    <source>
        <dbReference type="ARBA" id="ARBA00022982"/>
    </source>
</evidence>
<comment type="subunit">
    <text evidence="10">The complex is composed of six subunits: RnfA, RnfB, RnfC, RnfD, RnfE and RnfG.</text>
</comment>
<dbReference type="GO" id="GO:0046872">
    <property type="term" value="F:metal ion binding"/>
    <property type="evidence" value="ECO:0007669"/>
    <property type="project" value="UniProtKB-KW"/>
</dbReference>
<dbReference type="GO" id="GO:0022900">
    <property type="term" value="P:electron transport chain"/>
    <property type="evidence" value="ECO:0007669"/>
    <property type="project" value="UniProtKB-UniRule"/>
</dbReference>
<gene>
    <name evidence="10" type="primary">rnfB</name>
    <name evidence="13" type="ORF">ENF18_03210</name>
</gene>
<dbReference type="PROSITE" id="PS51656">
    <property type="entry name" value="4FE4S"/>
    <property type="match status" value="1"/>
</dbReference>
<keyword evidence="6 10" id="KW-0249">Electron transport</keyword>
<dbReference type="AlphaFoldDB" id="A0A7C0ZH59"/>
<comment type="caution">
    <text evidence="13">The sequence shown here is derived from an EMBL/GenBank/DDBJ whole genome shotgun (WGS) entry which is preliminary data.</text>
</comment>
<feature type="binding site" evidence="10">
    <location>
        <position position="55"/>
    </location>
    <ligand>
        <name>[4Fe-4S] cluster</name>
        <dbReference type="ChEBI" id="CHEBI:49883"/>
        <label>1</label>
    </ligand>
</feature>
<feature type="binding site" evidence="10">
    <location>
        <position position="148"/>
    </location>
    <ligand>
        <name>[4Fe-4S] cluster</name>
        <dbReference type="ChEBI" id="CHEBI:49883"/>
        <label>3</label>
    </ligand>
</feature>
<reference evidence="13" key="1">
    <citation type="journal article" date="2020" name="mSystems">
        <title>Genome- and Community-Level Interaction Insights into Carbon Utilization and Element Cycling Functions of Hydrothermarchaeota in Hydrothermal Sediment.</title>
        <authorList>
            <person name="Zhou Z."/>
            <person name="Liu Y."/>
            <person name="Xu W."/>
            <person name="Pan J."/>
            <person name="Luo Z.H."/>
            <person name="Li M."/>
        </authorList>
    </citation>
    <scope>NUCLEOTIDE SEQUENCE [LARGE SCALE GENOMIC DNA]</scope>
    <source>
        <strain evidence="13">HyVt-102</strain>
    </source>
</reference>
<evidence type="ECO:0000256" key="3">
    <source>
        <dbReference type="ARBA" id="ARBA00022723"/>
    </source>
</evidence>
<sequence>MILISILVLGGLGLVFGLFLTFSAKKFHVERDPRIEKILDVLPMANCGGCGAPGCEPFAEGVVAGKYPVNGCVVGGQEVADKIAAILGVEAEAVVPKVAVVQCLGDRETAKRFAEYTGIKTCKALDLVGGDKGCVYGCLGLGDCVEACLFDAMYMGENGLPVVIEDKCTGCGECVRACPRGIMALVPKDAPIYLGCVSPERGKDVSDVCSKGCIGCSLCARVVPEGNITMEGYLPVIHYENVKNPEDLKPAVERCPTKTFVVRNLENVNV</sequence>
<dbReference type="Pfam" id="PF04060">
    <property type="entry name" value="FeS"/>
    <property type="match status" value="1"/>
</dbReference>
<comment type="caution">
    <text evidence="10">Lacks conserved residue(s) required for the propagation of feature annotation.</text>
</comment>
<keyword evidence="2 10" id="KW-0004">4Fe-4S</keyword>
<feature type="binding site" evidence="10">
    <location>
        <position position="47"/>
    </location>
    <ligand>
        <name>[4Fe-4S] cluster</name>
        <dbReference type="ChEBI" id="CHEBI:49883"/>
        <label>1</label>
    </ligand>
</feature>
<keyword evidence="9 10" id="KW-0472">Membrane</keyword>
<dbReference type="SUPFAM" id="SSF54862">
    <property type="entry name" value="4Fe-4S ferredoxins"/>
    <property type="match status" value="1"/>
</dbReference>
<dbReference type="InterPro" id="IPR010207">
    <property type="entry name" value="Elect_transpt_cplx_RnfB/RsxB"/>
</dbReference>
<feature type="binding site" evidence="10">
    <location>
        <position position="144"/>
    </location>
    <ligand>
        <name>[4Fe-4S] cluster</name>
        <dbReference type="ChEBI" id="CHEBI:49883"/>
        <label>2</label>
    </ligand>
</feature>
<comment type="function">
    <text evidence="10">Part of a membrane-bound complex that couples electron transfer with translocation of ions across the membrane.</text>
</comment>
<feature type="domain" description="4Fe-4S ferredoxin-type" evidence="11">
    <location>
        <begin position="159"/>
        <end position="188"/>
    </location>
</feature>
<feature type="binding site" evidence="10">
    <location>
        <position position="178"/>
    </location>
    <ligand>
        <name>[4Fe-4S] cluster</name>
        <dbReference type="ChEBI" id="CHEBI:49883"/>
        <label>2</label>
    </ligand>
</feature>
<feature type="binding site" evidence="10">
    <location>
        <position position="168"/>
    </location>
    <ligand>
        <name>[4Fe-4S] cluster</name>
        <dbReference type="ChEBI" id="CHEBI:49883"/>
        <label>3</label>
    </ligand>
</feature>
<organism evidence="13">
    <name type="scientific">candidate division WOR-3 bacterium</name>
    <dbReference type="NCBI Taxonomy" id="2052148"/>
    <lineage>
        <taxon>Bacteria</taxon>
        <taxon>Bacteria division WOR-3</taxon>
    </lineage>
</organism>
<dbReference type="PANTHER" id="PTHR43560">
    <property type="entry name" value="ION-TRANSLOCATING OXIDOREDUCTASE COMPLEX SUBUNIT B"/>
    <property type="match status" value="1"/>
</dbReference>
<feature type="domain" description="4Fe-4S ferredoxin-type" evidence="11">
    <location>
        <begin position="123"/>
        <end position="158"/>
    </location>
</feature>
<feature type="binding site" evidence="10">
    <location>
        <position position="72"/>
    </location>
    <ligand>
        <name>[4Fe-4S] cluster</name>
        <dbReference type="ChEBI" id="CHEBI:49883"/>
        <label>1</label>
    </ligand>
</feature>
<evidence type="ECO:0000259" key="11">
    <source>
        <dbReference type="PROSITE" id="PS51379"/>
    </source>
</evidence>
<proteinExistence type="inferred from homology"/>
<evidence type="ECO:0000256" key="1">
    <source>
        <dbReference type="ARBA" id="ARBA00022448"/>
    </source>
</evidence>
<keyword evidence="8 10" id="KW-0411">Iron-sulfur</keyword>
<dbReference type="EMBL" id="DQWE01000152">
    <property type="protein sequence ID" value="HDI82783.1"/>
    <property type="molecule type" value="Genomic_DNA"/>
</dbReference>
<keyword evidence="3 10" id="KW-0479">Metal-binding</keyword>
<dbReference type="GO" id="GO:0051539">
    <property type="term" value="F:4 iron, 4 sulfur cluster binding"/>
    <property type="evidence" value="ECO:0007669"/>
    <property type="project" value="UniProtKB-UniRule"/>
</dbReference>
<dbReference type="PANTHER" id="PTHR43560:SF1">
    <property type="entry name" value="ION-TRANSLOCATING OXIDOREDUCTASE COMPLEX SUBUNIT B"/>
    <property type="match status" value="1"/>
</dbReference>
<dbReference type="GO" id="GO:0009055">
    <property type="term" value="F:electron transfer activity"/>
    <property type="evidence" value="ECO:0007669"/>
    <property type="project" value="InterPro"/>
</dbReference>
<evidence type="ECO:0000256" key="4">
    <source>
        <dbReference type="ARBA" id="ARBA00022737"/>
    </source>
</evidence>
<evidence type="ECO:0000256" key="5">
    <source>
        <dbReference type="ARBA" id="ARBA00022967"/>
    </source>
</evidence>
<feature type="binding site" evidence="10">
    <location>
        <position position="134"/>
    </location>
    <ligand>
        <name>[4Fe-4S] cluster</name>
        <dbReference type="ChEBI" id="CHEBI:49883"/>
        <label>2</label>
    </ligand>
</feature>
<dbReference type="EC" id="7.-.-.-" evidence="10"/>
<dbReference type="InterPro" id="IPR017896">
    <property type="entry name" value="4Fe4S_Fe-S-bd"/>
</dbReference>
<feature type="binding site" evidence="10">
    <location>
        <position position="138"/>
    </location>
    <ligand>
        <name>[4Fe-4S] cluster</name>
        <dbReference type="ChEBI" id="CHEBI:49883"/>
        <label>2</label>
    </ligand>
</feature>
<keyword evidence="7 10" id="KW-0408">Iron</keyword>
<dbReference type="NCBIfam" id="TIGR01944">
    <property type="entry name" value="rnfB"/>
    <property type="match status" value="1"/>
</dbReference>
<comment type="subcellular location">
    <subcellularLocation>
        <location evidence="10">Cell membrane</location>
    </subcellularLocation>
</comment>
<dbReference type="Gene3D" id="1.10.15.40">
    <property type="entry name" value="Electron transport complex subunit B, putative Fe-S cluster"/>
    <property type="match status" value="1"/>
</dbReference>
<evidence type="ECO:0000256" key="2">
    <source>
        <dbReference type="ARBA" id="ARBA00022485"/>
    </source>
</evidence>
<dbReference type="InterPro" id="IPR017900">
    <property type="entry name" value="4Fe4S_Fe_S_CS"/>
</dbReference>
<feature type="domain" description="4Fe-4S ferredoxin-type" evidence="11">
    <location>
        <begin position="202"/>
        <end position="233"/>
    </location>
</feature>
<keyword evidence="4 10" id="KW-0677">Repeat</keyword>
<dbReference type="InterPro" id="IPR050395">
    <property type="entry name" value="4Fe4S_Ferredoxin_RnfB"/>
</dbReference>
<keyword evidence="1 10" id="KW-0813">Transport</keyword>